<organism evidence="2 3">
    <name type="scientific">Ancylostoma ceylanicum</name>
    <dbReference type="NCBI Taxonomy" id="53326"/>
    <lineage>
        <taxon>Eukaryota</taxon>
        <taxon>Metazoa</taxon>
        <taxon>Ecdysozoa</taxon>
        <taxon>Nematoda</taxon>
        <taxon>Chromadorea</taxon>
        <taxon>Rhabditida</taxon>
        <taxon>Rhabditina</taxon>
        <taxon>Rhabditomorpha</taxon>
        <taxon>Strongyloidea</taxon>
        <taxon>Ancylostomatidae</taxon>
        <taxon>Ancylostomatinae</taxon>
        <taxon>Ancylostoma</taxon>
    </lineage>
</organism>
<evidence type="ECO:0000313" key="2">
    <source>
        <dbReference type="EMBL" id="EYB87112.1"/>
    </source>
</evidence>
<gene>
    <name evidence="2" type="primary">Acey_s0268.g794</name>
    <name evidence="2" type="ORF">Y032_0268g794</name>
</gene>
<comment type="caution">
    <text evidence="2">The sequence shown here is derived from an EMBL/GenBank/DDBJ whole genome shotgun (WGS) entry which is preliminary data.</text>
</comment>
<protein>
    <submittedName>
        <fullName evidence="2">Uncharacterized protein</fullName>
    </submittedName>
</protein>
<dbReference type="Proteomes" id="UP000024635">
    <property type="component" value="Unassembled WGS sequence"/>
</dbReference>
<feature type="transmembrane region" description="Helical" evidence="1">
    <location>
        <begin position="47"/>
        <end position="65"/>
    </location>
</feature>
<keyword evidence="3" id="KW-1185">Reference proteome</keyword>
<evidence type="ECO:0000313" key="3">
    <source>
        <dbReference type="Proteomes" id="UP000024635"/>
    </source>
</evidence>
<keyword evidence="1" id="KW-1133">Transmembrane helix</keyword>
<dbReference type="OrthoDB" id="10509036at2759"/>
<proteinExistence type="predicted"/>
<name>A0A016S9U6_9BILA</name>
<reference evidence="3" key="1">
    <citation type="journal article" date="2015" name="Nat. Genet.">
        <title>The genome and transcriptome of the zoonotic hookworm Ancylostoma ceylanicum identify infection-specific gene families.</title>
        <authorList>
            <person name="Schwarz E.M."/>
            <person name="Hu Y."/>
            <person name="Antoshechkin I."/>
            <person name="Miller M.M."/>
            <person name="Sternberg P.W."/>
            <person name="Aroian R.V."/>
        </authorList>
    </citation>
    <scope>NUCLEOTIDE SEQUENCE</scope>
    <source>
        <strain evidence="3">HY135</strain>
    </source>
</reference>
<sequence>MAVAFPWPRKARCATAPLEQESSPGQQTIGENVRRCFTLNLYRCTMIVVNICHILAIFIVIRNIIASRNGGRPIVVKDETA</sequence>
<evidence type="ECO:0000256" key="1">
    <source>
        <dbReference type="SAM" id="Phobius"/>
    </source>
</evidence>
<dbReference type="AlphaFoldDB" id="A0A016S9U6"/>
<keyword evidence="1" id="KW-0812">Transmembrane</keyword>
<dbReference type="EMBL" id="JARK01001604">
    <property type="protein sequence ID" value="EYB87112.1"/>
    <property type="molecule type" value="Genomic_DNA"/>
</dbReference>
<keyword evidence="1" id="KW-0472">Membrane</keyword>
<accession>A0A016S9U6</accession>